<evidence type="ECO:0000256" key="12">
    <source>
        <dbReference type="ARBA" id="ARBA00048366"/>
    </source>
</evidence>
<dbReference type="RefSeq" id="XP_002175785.1">
    <property type="nucleotide sequence ID" value="XM_002175749.2"/>
</dbReference>
<dbReference type="GO" id="GO:0002949">
    <property type="term" value="P:tRNA threonylcarbamoyladenosine modification"/>
    <property type="evidence" value="ECO:0007669"/>
    <property type="project" value="EnsemblFungi"/>
</dbReference>
<keyword evidence="6 14" id="KW-0808">Transferase</keyword>
<keyword evidence="8 14" id="KW-0548">Nucleotidyltransferase</keyword>
<evidence type="ECO:0000259" key="16">
    <source>
        <dbReference type="PROSITE" id="PS51163"/>
    </source>
</evidence>
<dbReference type="AlphaFoldDB" id="B6K7I8"/>
<feature type="binding site" evidence="15">
    <location>
        <position position="62"/>
    </location>
    <ligand>
        <name>L-threonine</name>
        <dbReference type="ChEBI" id="CHEBI:57926"/>
    </ligand>
</feature>
<dbReference type="InterPro" id="IPR017945">
    <property type="entry name" value="DHBP_synth_RibB-like_a/b_dom"/>
</dbReference>
<evidence type="ECO:0000256" key="7">
    <source>
        <dbReference type="ARBA" id="ARBA00022694"/>
    </source>
</evidence>
<dbReference type="GO" id="GO:0006450">
    <property type="term" value="P:regulation of translational fidelity"/>
    <property type="evidence" value="ECO:0000318"/>
    <property type="project" value="GO_Central"/>
</dbReference>
<dbReference type="PANTHER" id="PTHR17490:SF16">
    <property type="entry name" value="THREONYLCARBAMOYL-AMP SYNTHASE"/>
    <property type="match status" value="1"/>
</dbReference>
<keyword evidence="7 14" id="KW-0819">tRNA processing</keyword>
<dbReference type="SUPFAM" id="SSF55821">
    <property type="entry name" value="YrdC/RibB"/>
    <property type="match status" value="1"/>
</dbReference>
<evidence type="ECO:0000256" key="4">
    <source>
        <dbReference type="ARBA" id="ARBA00015492"/>
    </source>
</evidence>
<dbReference type="GO" id="GO:0005739">
    <property type="term" value="C:mitochondrion"/>
    <property type="evidence" value="ECO:0007669"/>
    <property type="project" value="EnsemblFungi"/>
</dbReference>
<dbReference type="FunFam" id="3.90.870.10:FF:000008">
    <property type="entry name" value="Threonylcarbamoyl-AMP synthase"/>
    <property type="match status" value="1"/>
</dbReference>
<accession>B6K7I8</accession>
<dbReference type="Gene3D" id="3.40.50.11030">
    <property type="entry name" value="Threonylcarbamoyl-AMP synthase, C-terminal domain"/>
    <property type="match status" value="1"/>
</dbReference>
<feature type="binding site" evidence="15">
    <location>
        <position position="190"/>
    </location>
    <ligand>
        <name>ATP</name>
        <dbReference type="ChEBI" id="CHEBI:30616"/>
    </ligand>
</feature>
<evidence type="ECO:0000256" key="14">
    <source>
        <dbReference type="PIRNR" id="PIRNR004930"/>
    </source>
</evidence>
<dbReference type="GO" id="GO:0005524">
    <property type="term" value="F:ATP binding"/>
    <property type="evidence" value="ECO:0007669"/>
    <property type="project" value="UniProtKB-UniRule"/>
</dbReference>
<evidence type="ECO:0000313" key="18">
    <source>
        <dbReference type="JaponicusDB" id="SJAG_04700"/>
    </source>
</evidence>
<evidence type="ECO:0000256" key="6">
    <source>
        <dbReference type="ARBA" id="ARBA00022679"/>
    </source>
</evidence>
<keyword evidence="19" id="KW-1185">Reference proteome</keyword>
<evidence type="ECO:0000256" key="10">
    <source>
        <dbReference type="ARBA" id="ARBA00022840"/>
    </source>
</evidence>
<dbReference type="InterPro" id="IPR050156">
    <property type="entry name" value="TC-AMP_synthase_SUA5"/>
</dbReference>
<evidence type="ECO:0000256" key="13">
    <source>
        <dbReference type="ARBA" id="ARBA00056339"/>
    </source>
</evidence>
<evidence type="ECO:0000256" key="9">
    <source>
        <dbReference type="ARBA" id="ARBA00022741"/>
    </source>
</evidence>
<dbReference type="STRING" id="402676.B6K7I8"/>
<feature type="binding site" evidence="15">
    <location>
        <position position="287"/>
    </location>
    <ligand>
        <name>ATP</name>
        <dbReference type="ChEBI" id="CHEBI:30616"/>
    </ligand>
</feature>
<dbReference type="GO" id="GO:0016779">
    <property type="term" value="F:nucleotidyltransferase activity"/>
    <property type="evidence" value="ECO:0000318"/>
    <property type="project" value="GO_Central"/>
</dbReference>
<comment type="subcellular location">
    <subcellularLocation>
        <location evidence="1 14">Cytoplasm</location>
    </subcellularLocation>
</comment>
<dbReference type="EMBL" id="KE651168">
    <property type="protein sequence ID" value="EEB09492.1"/>
    <property type="molecule type" value="Genomic_DNA"/>
</dbReference>
<evidence type="ECO:0000256" key="8">
    <source>
        <dbReference type="ARBA" id="ARBA00022695"/>
    </source>
</evidence>
<dbReference type="PANTHER" id="PTHR17490">
    <property type="entry name" value="SUA5"/>
    <property type="match status" value="1"/>
</dbReference>
<evidence type="ECO:0000256" key="2">
    <source>
        <dbReference type="ARBA" id="ARBA00007663"/>
    </source>
</evidence>
<dbReference type="GO" id="GO:0005737">
    <property type="term" value="C:cytoplasm"/>
    <property type="evidence" value="ECO:0000318"/>
    <property type="project" value="GO_Central"/>
</dbReference>
<dbReference type="Proteomes" id="UP000001744">
    <property type="component" value="Unassembled WGS sequence"/>
</dbReference>
<evidence type="ECO:0000256" key="11">
    <source>
        <dbReference type="ARBA" id="ARBA00029774"/>
    </source>
</evidence>
<evidence type="ECO:0000256" key="15">
    <source>
        <dbReference type="PIRSR" id="PIRSR004930-1"/>
    </source>
</evidence>
<keyword evidence="5 14" id="KW-0963">Cytoplasm</keyword>
<dbReference type="GeneID" id="7051491"/>
<dbReference type="InterPro" id="IPR005145">
    <property type="entry name" value="Sua5_C"/>
</dbReference>
<dbReference type="Gene3D" id="3.90.870.10">
    <property type="entry name" value="DHBP synthase"/>
    <property type="match status" value="1"/>
</dbReference>
<feature type="binding site" evidence="15">
    <location>
        <position position="94"/>
    </location>
    <ligand>
        <name>L-threonine</name>
        <dbReference type="ChEBI" id="CHEBI:57926"/>
    </ligand>
</feature>
<dbReference type="eggNOG" id="KOG3051">
    <property type="taxonomic scope" value="Eukaryota"/>
</dbReference>
<evidence type="ECO:0000256" key="3">
    <source>
        <dbReference type="ARBA" id="ARBA00012584"/>
    </source>
</evidence>
<feature type="binding site" evidence="15">
    <location>
        <position position="85"/>
    </location>
    <ligand>
        <name>ATP</name>
        <dbReference type="ChEBI" id="CHEBI:30616"/>
    </ligand>
</feature>
<dbReference type="OrthoDB" id="412787at2759"/>
<dbReference type="PROSITE" id="PS51163">
    <property type="entry name" value="YRDC"/>
    <property type="match status" value="1"/>
</dbReference>
<dbReference type="GO" id="GO:0000049">
    <property type="term" value="F:tRNA binding"/>
    <property type="evidence" value="ECO:0000318"/>
    <property type="project" value="GO_Central"/>
</dbReference>
<dbReference type="JaponicusDB" id="SJAG_04700">
    <property type="gene designation" value="sua5"/>
</dbReference>
<feature type="binding site" evidence="15">
    <location>
        <position position="164"/>
    </location>
    <ligand>
        <name>ATP</name>
        <dbReference type="ChEBI" id="CHEBI:30616"/>
    </ligand>
</feature>
<feature type="binding site" evidence="15">
    <location>
        <position position="168"/>
    </location>
    <ligand>
        <name>L-threonine</name>
        <dbReference type="ChEBI" id="CHEBI:57926"/>
    </ligand>
</feature>
<feature type="binding site" evidence="15">
    <location>
        <position position="89"/>
    </location>
    <ligand>
        <name>ATP</name>
        <dbReference type="ChEBI" id="CHEBI:30616"/>
    </ligand>
</feature>
<dbReference type="GO" id="GO:0000723">
    <property type="term" value="P:telomere maintenance"/>
    <property type="evidence" value="ECO:0007669"/>
    <property type="project" value="EnsemblFungi"/>
</dbReference>
<dbReference type="PIRSF" id="PIRSF004930">
    <property type="entry name" value="Tln_factor_SUA5"/>
    <property type="match status" value="1"/>
</dbReference>
<dbReference type="InterPro" id="IPR038385">
    <property type="entry name" value="Sua5/YwlC_C"/>
</dbReference>
<dbReference type="InterPro" id="IPR010923">
    <property type="entry name" value="T(6)A37_SUA5"/>
</dbReference>
<gene>
    <name evidence="18" type="primary">sua5</name>
    <name evidence="17" type="ORF">SJAG_04700</name>
</gene>
<proteinExistence type="inferred from homology"/>
<name>B6K7I8_SCHJY</name>
<evidence type="ECO:0000256" key="5">
    <source>
        <dbReference type="ARBA" id="ARBA00022490"/>
    </source>
</evidence>
<dbReference type="Pfam" id="PF03481">
    <property type="entry name" value="Sua5_C"/>
    <property type="match status" value="1"/>
</dbReference>
<comment type="catalytic activity">
    <reaction evidence="12 14">
        <text>L-threonine + hydrogencarbonate + ATP = L-threonylcarbamoyladenylate + diphosphate + H2O</text>
        <dbReference type="Rhea" id="RHEA:36407"/>
        <dbReference type="ChEBI" id="CHEBI:15377"/>
        <dbReference type="ChEBI" id="CHEBI:17544"/>
        <dbReference type="ChEBI" id="CHEBI:30616"/>
        <dbReference type="ChEBI" id="CHEBI:33019"/>
        <dbReference type="ChEBI" id="CHEBI:57926"/>
        <dbReference type="ChEBI" id="CHEBI:73682"/>
        <dbReference type="EC" id="2.7.7.87"/>
    </reaction>
</comment>
<evidence type="ECO:0000313" key="17">
    <source>
        <dbReference type="EMBL" id="EEB09492.1"/>
    </source>
</evidence>
<feature type="domain" description="YrdC-like" evidence="16">
    <location>
        <begin position="39"/>
        <end position="246"/>
    </location>
</feature>
<organism evidence="17 19">
    <name type="scientific">Schizosaccharomyces japonicus (strain yFS275 / FY16936)</name>
    <name type="common">Fission yeast</name>
    <dbReference type="NCBI Taxonomy" id="402676"/>
    <lineage>
        <taxon>Eukaryota</taxon>
        <taxon>Fungi</taxon>
        <taxon>Dikarya</taxon>
        <taxon>Ascomycota</taxon>
        <taxon>Taphrinomycotina</taxon>
        <taxon>Schizosaccharomycetes</taxon>
        <taxon>Schizosaccharomycetales</taxon>
        <taxon>Schizosaccharomycetaceae</taxon>
        <taxon>Schizosaccharomyces</taxon>
    </lineage>
</organism>
<comment type="similarity">
    <text evidence="2 14">Belongs to the SUA5 family.</text>
</comment>
<feature type="binding site" evidence="15">
    <location>
        <position position="242"/>
    </location>
    <ligand>
        <name>ATP</name>
        <dbReference type="ChEBI" id="CHEBI:30616"/>
    </ligand>
</feature>
<feature type="binding site" evidence="15">
    <location>
        <position position="198"/>
    </location>
    <ligand>
        <name>ATP</name>
        <dbReference type="ChEBI" id="CHEBI:30616"/>
    </ligand>
</feature>
<dbReference type="VEuPathDB" id="FungiDB:SJAG_04700"/>
<comment type="function">
    <text evidence="13">Required for the formation of a threonylcarbamoyl group on adenosine at position 37 (t(6)A37) in tRNAs that read codons beginning with adenine. Likely catalyzes the conversion of L-threonine, HCO(3)(-)/CO(2) and ATP to give threonylcarbamoyl-AMP (TC-AMP) as the acyladenylate intermediate, with the release of diphosphate. Required for normal translation, by ensuring translation fidelity at the level of codon recognition, appropriate translation initiation selection and maintenance of reading frame. Also involved in telomere replication. Binds to single-stranded telomeric (ssTG) DNA and positively regulates telomere length.</text>
</comment>
<feature type="binding site" evidence="15">
    <location>
        <position position="228"/>
    </location>
    <ligand>
        <name>L-threonine</name>
        <dbReference type="ChEBI" id="CHEBI:57926"/>
    </ligand>
</feature>
<dbReference type="EC" id="2.7.7.87" evidence="3 14"/>
<dbReference type="GO" id="GO:0061710">
    <property type="term" value="F:L-threonylcarbamoyladenylate synthase"/>
    <property type="evidence" value="ECO:0007669"/>
    <property type="project" value="UniProtKB-EC"/>
</dbReference>
<evidence type="ECO:0000313" key="19">
    <source>
        <dbReference type="Proteomes" id="UP000001744"/>
    </source>
</evidence>
<dbReference type="InterPro" id="IPR006070">
    <property type="entry name" value="Sua5-like_dom"/>
</dbReference>
<dbReference type="OMA" id="RTQRWKS"/>
<keyword evidence="10 14" id="KW-0067">ATP-binding</keyword>
<dbReference type="Pfam" id="PF01300">
    <property type="entry name" value="Sua5_yciO_yrdC"/>
    <property type="match status" value="1"/>
</dbReference>
<sequence length="402" mass="43717">MNTKVIPVDSTSITFQPSSSCNEHPFEDPKVLIHSKETEIALEEASSILHQKDGIVAFPTETVYGLGADARKSEAVLNIYKAKNRPADNPLITHIGSLKQLSELIDSTTQKNKLKGDSGLWENIPLVYKPLIDRYWPGPMSILLPIEGTEGSPVSKVVTAGQSTFAVRMPEHPVALALILKSKAPLAAPSANASTRPSPTLAAHVFHDLNGKLPLILDGGPCGVGLESTVVNGLCDPPVILRPGGISLEDIQSCGGVWSRTVVYKPTDDVEKKSFVPQTPGMKYRHYSPTAKVLLFEGMSEAEANDILQNDYLHANQNTKPPKIGVLTSCRWNVEKFSDMVSVSMCLGRTGKEIRRNLFSMIRDMDEKQIDIILVEGVESDHEGLAIMNRLGKAASAVYRSA</sequence>
<keyword evidence="9 14" id="KW-0547">Nucleotide-binding</keyword>
<dbReference type="GO" id="GO:0003725">
    <property type="term" value="F:double-stranded RNA binding"/>
    <property type="evidence" value="ECO:0007669"/>
    <property type="project" value="UniProtKB-UniRule"/>
</dbReference>
<reference evidence="17 19" key="1">
    <citation type="journal article" date="2011" name="Science">
        <title>Comparative functional genomics of the fission yeasts.</title>
        <authorList>
            <person name="Rhind N."/>
            <person name="Chen Z."/>
            <person name="Yassour M."/>
            <person name="Thompson D.A."/>
            <person name="Haas B.J."/>
            <person name="Habib N."/>
            <person name="Wapinski I."/>
            <person name="Roy S."/>
            <person name="Lin M.F."/>
            <person name="Heiman D.I."/>
            <person name="Young S.K."/>
            <person name="Furuya K."/>
            <person name="Guo Y."/>
            <person name="Pidoux A."/>
            <person name="Chen H.M."/>
            <person name="Robbertse B."/>
            <person name="Goldberg J.M."/>
            <person name="Aoki K."/>
            <person name="Bayne E.H."/>
            <person name="Berlin A.M."/>
            <person name="Desjardins C.A."/>
            <person name="Dobbs E."/>
            <person name="Dukaj L."/>
            <person name="Fan L."/>
            <person name="FitzGerald M.G."/>
            <person name="French C."/>
            <person name="Gujja S."/>
            <person name="Hansen K."/>
            <person name="Keifenheim D."/>
            <person name="Levin J.Z."/>
            <person name="Mosher R.A."/>
            <person name="Mueller C.A."/>
            <person name="Pfiffner J."/>
            <person name="Priest M."/>
            <person name="Russ C."/>
            <person name="Smialowska A."/>
            <person name="Swoboda P."/>
            <person name="Sykes S.M."/>
            <person name="Vaughn M."/>
            <person name="Vengrova S."/>
            <person name="Yoder R."/>
            <person name="Zeng Q."/>
            <person name="Allshire R."/>
            <person name="Baulcombe D."/>
            <person name="Birren B.W."/>
            <person name="Brown W."/>
            <person name="Ekwall K."/>
            <person name="Kellis M."/>
            <person name="Leatherwood J."/>
            <person name="Levin H."/>
            <person name="Margalit H."/>
            <person name="Martienssen R."/>
            <person name="Nieduszynski C.A."/>
            <person name="Spatafora J.W."/>
            <person name="Friedman N."/>
            <person name="Dalgaard J.Z."/>
            <person name="Baumann P."/>
            <person name="Niki H."/>
            <person name="Regev A."/>
            <person name="Nusbaum C."/>
        </authorList>
    </citation>
    <scope>NUCLEOTIDE SEQUENCE [LARGE SCALE GENOMIC DNA]</scope>
    <source>
        <strain evidence="19">yFS275 / FY16936</strain>
    </source>
</reference>
<evidence type="ECO:0000256" key="1">
    <source>
        <dbReference type="ARBA" id="ARBA00004496"/>
    </source>
</evidence>
<dbReference type="HOGENOM" id="CLU_031397_0_0_1"/>
<feature type="binding site" evidence="15">
    <location>
        <position position="188"/>
    </location>
    <ligand>
        <name>L-threonine</name>
        <dbReference type="ChEBI" id="CHEBI:57926"/>
    </ligand>
</feature>
<protein>
    <recommendedName>
        <fullName evidence="4 14">Threonylcarbamoyl-AMP synthase</fullName>
        <shortName evidence="14">TC-AMP synthase</shortName>
        <ecNumber evidence="3 14">2.7.7.87</ecNumber>
    </recommendedName>
    <alternativeName>
        <fullName evidence="11 14">L-threonylcarbamoyladenylate synthase</fullName>
    </alternativeName>
</protein>
<dbReference type="GO" id="GO:0043047">
    <property type="term" value="F:single-stranded telomeric DNA binding"/>
    <property type="evidence" value="ECO:0007669"/>
    <property type="project" value="EnsemblFungi"/>
</dbReference>